<evidence type="ECO:0000256" key="1">
    <source>
        <dbReference type="SAM" id="Phobius"/>
    </source>
</evidence>
<dbReference type="Pfam" id="PF16344">
    <property type="entry name" value="FecR_C"/>
    <property type="match status" value="1"/>
</dbReference>
<dbReference type="Gene3D" id="3.55.50.30">
    <property type="match status" value="1"/>
</dbReference>
<dbReference type="InterPro" id="IPR032508">
    <property type="entry name" value="FecR_C"/>
</dbReference>
<dbReference type="Gene3D" id="2.60.120.1440">
    <property type="match status" value="1"/>
</dbReference>
<dbReference type="EMBL" id="RQJO01000008">
    <property type="protein sequence ID" value="RRB04489.1"/>
    <property type="molecule type" value="Genomic_DNA"/>
</dbReference>
<protein>
    <submittedName>
        <fullName evidence="4">FecR family protein</fullName>
    </submittedName>
</protein>
<sequence>MKIGLRDCLHKPLSSQISGLSVKNSNKSGNFLPTKKSHKSGYQPEKPFYLPISTVLREPYHLIMQAYQHYKAEDFLTDDSFIAWVYNRDAGAAAFWSDWMAQALPNRAEALLAKDILEALNIPAAAVTEAALADETGQILRRIRQPVHRKIPVYRRVWYVAATLVLLLGAGWLVWRTPQKPLSLVSLLPTAPSSDGVVEQANRTSKPVRVTLPDGSTVRLQPNSRIQHVAGFGQQVRAVVLTGEAFFDVVPNPKVPFLVYARDVVTRVVGTSFTIKAYDENPQVTVAVRTGRVTVYSRKELEQQRNAAKPEVTGVVLTPNQQVVFNAKEEVFRKELVENPVFIAKNAASVSFDFDDVPLADVFRRIEETYEIDIVYNEQLLQKCTLTASLTGLSLYEQLRLISKSLEGSYEVTDGKVLILATGCGE</sequence>
<reference evidence="4 5" key="1">
    <citation type="submission" date="2018-11" db="EMBL/GenBank/DDBJ databases">
        <authorList>
            <person name="Zhou Z."/>
            <person name="Wang G."/>
        </authorList>
    </citation>
    <scope>NUCLEOTIDE SEQUENCE [LARGE SCALE GENOMIC DNA]</scope>
    <source>
        <strain evidence="4 5">KCTC52004</strain>
    </source>
</reference>
<dbReference type="InterPro" id="IPR006860">
    <property type="entry name" value="FecR"/>
</dbReference>
<gene>
    <name evidence="4" type="ORF">EHT25_13420</name>
</gene>
<feature type="transmembrane region" description="Helical" evidence="1">
    <location>
        <begin position="157"/>
        <end position="175"/>
    </location>
</feature>
<comment type="caution">
    <text evidence="4">The sequence shown here is derived from an EMBL/GenBank/DDBJ whole genome shotgun (WGS) entry which is preliminary data.</text>
</comment>
<dbReference type="InterPro" id="IPR012373">
    <property type="entry name" value="Ferrdict_sens_TM"/>
</dbReference>
<organism evidence="4 5">
    <name type="scientific">Larkinella rosea</name>
    <dbReference type="NCBI Taxonomy" id="2025312"/>
    <lineage>
        <taxon>Bacteria</taxon>
        <taxon>Pseudomonadati</taxon>
        <taxon>Bacteroidota</taxon>
        <taxon>Cytophagia</taxon>
        <taxon>Cytophagales</taxon>
        <taxon>Spirosomataceae</taxon>
        <taxon>Larkinella</taxon>
    </lineage>
</organism>
<name>A0A3P1BUA2_9BACT</name>
<evidence type="ECO:0000313" key="4">
    <source>
        <dbReference type="EMBL" id="RRB04489.1"/>
    </source>
</evidence>
<dbReference type="OrthoDB" id="923887at2"/>
<dbReference type="PANTHER" id="PTHR30273">
    <property type="entry name" value="PERIPLASMIC SIGNAL SENSOR AND SIGMA FACTOR ACTIVATOR FECR-RELATED"/>
    <property type="match status" value="1"/>
</dbReference>
<dbReference type="Proteomes" id="UP000271925">
    <property type="component" value="Unassembled WGS sequence"/>
</dbReference>
<dbReference type="PANTHER" id="PTHR30273:SF2">
    <property type="entry name" value="PROTEIN FECR"/>
    <property type="match status" value="1"/>
</dbReference>
<evidence type="ECO:0000259" key="3">
    <source>
        <dbReference type="Pfam" id="PF16344"/>
    </source>
</evidence>
<evidence type="ECO:0000259" key="2">
    <source>
        <dbReference type="Pfam" id="PF04773"/>
    </source>
</evidence>
<feature type="domain" description="Protein FecR C-terminal" evidence="3">
    <location>
        <begin position="352"/>
        <end position="419"/>
    </location>
</feature>
<proteinExistence type="predicted"/>
<evidence type="ECO:0000313" key="5">
    <source>
        <dbReference type="Proteomes" id="UP000271925"/>
    </source>
</evidence>
<dbReference type="AlphaFoldDB" id="A0A3P1BUA2"/>
<feature type="domain" description="FecR protein" evidence="2">
    <location>
        <begin position="207"/>
        <end position="293"/>
    </location>
</feature>
<accession>A0A3P1BUA2</accession>
<dbReference type="GO" id="GO:0016989">
    <property type="term" value="F:sigma factor antagonist activity"/>
    <property type="evidence" value="ECO:0007669"/>
    <property type="project" value="TreeGrafter"/>
</dbReference>
<keyword evidence="1" id="KW-1133">Transmembrane helix</keyword>
<keyword evidence="5" id="KW-1185">Reference proteome</keyword>
<dbReference type="Pfam" id="PF04773">
    <property type="entry name" value="FecR"/>
    <property type="match status" value="1"/>
</dbReference>
<keyword evidence="1" id="KW-0812">Transmembrane</keyword>
<keyword evidence="1" id="KW-0472">Membrane</keyword>